<dbReference type="Proteomes" id="UP000001699">
    <property type="component" value="Unassembled WGS sequence"/>
</dbReference>
<dbReference type="EMBL" id="DS499597">
    <property type="protein sequence ID" value="EDP51968.1"/>
    <property type="molecule type" value="Genomic_DNA"/>
</dbReference>
<dbReference type="InterPro" id="IPR029006">
    <property type="entry name" value="ADF-H/Gelsolin-like_dom_sf"/>
</dbReference>
<organism evidence="2 3">
    <name type="scientific">Aspergillus fumigatus (strain CBS 144.89 / FGSC A1163 / CEA10)</name>
    <name type="common">Neosartorya fumigata</name>
    <dbReference type="NCBI Taxonomy" id="451804"/>
    <lineage>
        <taxon>Eukaryota</taxon>
        <taxon>Fungi</taxon>
        <taxon>Dikarya</taxon>
        <taxon>Ascomycota</taxon>
        <taxon>Pezizomycotina</taxon>
        <taxon>Eurotiomycetes</taxon>
        <taxon>Eurotiomycetidae</taxon>
        <taxon>Eurotiales</taxon>
        <taxon>Aspergillaceae</taxon>
        <taxon>Aspergillus</taxon>
        <taxon>Aspergillus subgen. Fumigati</taxon>
    </lineage>
</organism>
<evidence type="ECO:0000313" key="2">
    <source>
        <dbReference type="EMBL" id="EDP51968.1"/>
    </source>
</evidence>
<feature type="compositionally biased region" description="Polar residues" evidence="1">
    <location>
        <begin position="609"/>
        <end position="621"/>
    </location>
</feature>
<feature type="compositionally biased region" description="Low complexity" evidence="1">
    <location>
        <begin position="952"/>
        <end position="961"/>
    </location>
</feature>
<feature type="compositionally biased region" description="Basic and acidic residues" evidence="1">
    <location>
        <begin position="996"/>
        <end position="1010"/>
    </location>
</feature>
<dbReference type="OrthoDB" id="74412at2759"/>
<dbReference type="PhylomeDB" id="B0Y1D8"/>
<accession>B0Y1D8</accession>
<feature type="compositionally biased region" description="Basic and acidic residues" evidence="1">
    <location>
        <begin position="901"/>
        <end position="914"/>
    </location>
</feature>
<feature type="compositionally biased region" description="Polar residues" evidence="1">
    <location>
        <begin position="566"/>
        <end position="584"/>
    </location>
</feature>
<dbReference type="SUPFAM" id="SSF55753">
    <property type="entry name" value="Actin depolymerizing proteins"/>
    <property type="match status" value="1"/>
</dbReference>
<evidence type="ECO:0000313" key="3">
    <source>
        <dbReference type="Proteomes" id="UP000001699"/>
    </source>
</evidence>
<feature type="region of interest" description="Disordered" evidence="1">
    <location>
        <begin position="821"/>
        <end position="859"/>
    </location>
</feature>
<feature type="compositionally biased region" description="Low complexity" evidence="1">
    <location>
        <begin position="915"/>
        <end position="943"/>
    </location>
</feature>
<dbReference type="HOGENOM" id="CLU_004392_0_0_1"/>
<feature type="compositionally biased region" description="Polar residues" evidence="1">
    <location>
        <begin position="639"/>
        <end position="648"/>
    </location>
</feature>
<dbReference type="AlphaFoldDB" id="B0Y1D8"/>
<feature type="compositionally biased region" description="Polar residues" evidence="1">
    <location>
        <begin position="308"/>
        <end position="336"/>
    </location>
</feature>
<feature type="compositionally biased region" description="Basic and acidic residues" evidence="1">
    <location>
        <begin position="388"/>
        <end position="433"/>
    </location>
</feature>
<gene>
    <name evidence="2" type="ORF">AFUB_059930</name>
</gene>
<dbReference type="VEuPathDB" id="FungiDB:AFUB_059930"/>
<evidence type="ECO:0000256" key="1">
    <source>
        <dbReference type="SAM" id="MobiDB-lite"/>
    </source>
</evidence>
<feature type="compositionally biased region" description="Basic and acidic residues" evidence="1">
    <location>
        <begin position="225"/>
        <end position="238"/>
    </location>
</feature>
<name>B0Y1D8_ASPFC</name>
<proteinExistence type="predicted"/>
<reference evidence="2 3" key="1">
    <citation type="journal article" date="2008" name="PLoS Genet.">
        <title>Genomic islands in the pathogenic filamentous fungus Aspergillus fumigatus.</title>
        <authorList>
            <person name="Fedorova N.D."/>
            <person name="Khaldi N."/>
            <person name="Joardar V.S."/>
            <person name="Maiti R."/>
            <person name="Amedeo P."/>
            <person name="Anderson M.J."/>
            <person name="Crabtree J."/>
            <person name="Silva J.C."/>
            <person name="Badger J.H."/>
            <person name="Albarraq A."/>
            <person name="Angiuoli S."/>
            <person name="Bussey H."/>
            <person name="Bowyer P."/>
            <person name="Cotty P.J."/>
            <person name="Dyer P.S."/>
            <person name="Egan A."/>
            <person name="Galens K."/>
            <person name="Fraser-Liggett C.M."/>
            <person name="Haas B.J."/>
            <person name="Inman J.M."/>
            <person name="Kent R."/>
            <person name="Lemieux S."/>
            <person name="Malavazi I."/>
            <person name="Orvis J."/>
            <person name="Roemer T."/>
            <person name="Ronning C.M."/>
            <person name="Sundaram J.P."/>
            <person name="Sutton G."/>
            <person name="Turner G."/>
            <person name="Venter J.C."/>
            <person name="White O.R."/>
            <person name="Whitty B.R."/>
            <person name="Youngman P."/>
            <person name="Wolfe K.H."/>
            <person name="Goldman G.H."/>
            <person name="Wortman J.R."/>
            <person name="Jiang B."/>
            <person name="Denning D.W."/>
            <person name="Nierman W.C."/>
        </authorList>
    </citation>
    <scope>NUCLEOTIDE SEQUENCE [LARGE SCALE GENOMIC DNA]</scope>
    <source>
        <strain evidence="3">CBS 144.89 / FGSC A1163 / CEA10</strain>
    </source>
</reference>
<sequence length="1160" mass="125111">MSLNGLDNPAVIEAYQSALAEAGGWFLLRYVSRDEITLLDRGTGGVPDVRSAIDSYEEISPLYGFLQYRRRKVVLSYLPEGLSRLIQARTTVQFQSILDKFSPHDTVFSFTKSADLTESALSSACLLHAASGSITSSSSSLRRRRLMEIAEDAEENNTTKDQTQVPSPHPDNRQRSTSHVSEATVVPPSVTSNAREAPIGDESPTVANITHNSQASDQVSISWDSRSERPASRRRLEDDISYAPSESRRSTQSARPSLRDLERATTYTPKVKRGPRPSVDGSGRPRTAGNLSRNSEQRPVASLPAGVRTSSLRKGNPSPNRPRSQGSPVASVSSRTAPPVPPLLVPPLSMPISRAQLSPGAKSLSALSSSGTSNEKERLMKALQLRKTQMEKRAAESKKDGKTKNGRLTDVDENKENIDQADDKSKHDQETAAVAEHTKELCLKTQLSIKPGSIALSEEKLAPGEKLATSDSTKPDSAVGMEVSNFDDEQLLNQSLLNADNALIANPEESSETAQFHASQVSPEIEAVTTDEDLAVSVDNDTKNGPGLPSADIHVPPQNFEKAATEKNQQIVPSPSHPENNPVTGSDEALAVTNPADSILPQSIPIPDSPTSNSRLSSTPEATVIAPCPAEPQNELIPETSNADSKNVNPRKDKRKPQLEPIQVPTPDYSDDENLLSDDSFMEELKSATVEEAKPVSVGKSPLSPVYPNNNDQISSHAWKNSRAVSNPSALGHRFHSMQSLSGERSVSGPCGDVDSAAGPVLVAKKINVSSGISKRIKALEKFSNSRETSSNSGLNLAPPTASSSFEALRKRASLSLSGANSDASSIFRHGSHTPETFSRAPSVKRRDSQSSTNAACTTSSISVTARIVRDATNAPSDSKSDLPDSGVLNLQASPLTVERGPPEETITKPEERSMSSSSATSGHQSRAASVSRSESRLSVSSASKKEDAFLSKSTSDLSSSPEEKRASRASRLLRRMSSITSNSKKSVIGAFSPSVKEEESKPVPAEKPKTSVSSAAIDVGEVNVQFPDTLLWKRRFIRIDDKGYLILTPGNVDSSSRNMVKRYHLTEFRTPCIPDEDRQELPNSILLDFLNGSTLQCACESRQGQAFVLQNLAILHLTFLVEAARNHIKWITIINDLQDPLSEGFGKPNPTVTETKAMS</sequence>
<feature type="region of interest" description="Disordered" evidence="1">
    <location>
        <begin position="387"/>
        <end position="433"/>
    </location>
</feature>
<dbReference type="Gene3D" id="3.40.20.10">
    <property type="entry name" value="Severin"/>
    <property type="match status" value="1"/>
</dbReference>
<feature type="region of interest" description="Disordered" evidence="1">
    <location>
        <begin position="873"/>
        <end position="1010"/>
    </location>
</feature>
<feature type="compositionally biased region" description="Polar residues" evidence="1">
    <location>
        <begin position="850"/>
        <end position="859"/>
    </location>
</feature>
<feature type="region of interest" description="Disordered" evidence="1">
    <location>
        <begin position="151"/>
        <end position="345"/>
    </location>
</feature>
<feature type="region of interest" description="Disordered" evidence="1">
    <location>
        <begin position="563"/>
        <end position="673"/>
    </location>
</feature>
<feature type="compositionally biased region" description="Polar residues" evidence="1">
    <location>
        <begin position="205"/>
        <end position="224"/>
    </location>
</feature>
<keyword evidence="3" id="KW-1185">Reference proteome</keyword>
<protein>
    <submittedName>
        <fullName evidence="2">GPI-anchored cell surface glycoprotein, putative</fullName>
    </submittedName>
</protein>